<gene>
    <name evidence="3" type="ORF">TsocGM_17665</name>
</gene>
<keyword evidence="2" id="KW-0472">Membrane</keyword>
<evidence type="ECO:0000256" key="2">
    <source>
        <dbReference type="SAM" id="Phobius"/>
    </source>
</evidence>
<feature type="transmembrane region" description="Helical" evidence="2">
    <location>
        <begin position="1184"/>
        <end position="1204"/>
    </location>
</feature>
<organism evidence="3 4">
    <name type="scientific">Tautonia sociabilis</name>
    <dbReference type="NCBI Taxonomy" id="2080755"/>
    <lineage>
        <taxon>Bacteria</taxon>
        <taxon>Pseudomonadati</taxon>
        <taxon>Planctomycetota</taxon>
        <taxon>Planctomycetia</taxon>
        <taxon>Isosphaerales</taxon>
        <taxon>Isosphaeraceae</taxon>
        <taxon>Tautonia</taxon>
    </lineage>
</organism>
<name>A0A432MGI8_9BACT</name>
<reference evidence="3 4" key="1">
    <citation type="submission" date="2018-12" db="EMBL/GenBank/DDBJ databases">
        <authorList>
            <person name="Toschakov S.V."/>
        </authorList>
    </citation>
    <scope>NUCLEOTIDE SEQUENCE [LARGE SCALE GENOMIC DNA]</scope>
    <source>
        <strain evidence="3 4">GM2012</strain>
    </source>
</reference>
<feature type="region of interest" description="Disordered" evidence="1">
    <location>
        <begin position="2260"/>
        <end position="2281"/>
    </location>
</feature>
<feature type="compositionally biased region" description="Low complexity" evidence="1">
    <location>
        <begin position="1650"/>
        <end position="1664"/>
    </location>
</feature>
<feature type="compositionally biased region" description="Pro residues" evidence="1">
    <location>
        <begin position="2271"/>
        <end position="2281"/>
    </location>
</feature>
<protein>
    <submittedName>
        <fullName evidence="3">Uncharacterized protein</fullName>
    </submittedName>
</protein>
<accession>A0A432MGI8</accession>
<feature type="non-terminal residue" evidence="3">
    <location>
        <position position="2281"/>
    </location>
</feature>
<evidence type="ECO:0000313" key="3">
    <source>
        <dbReference type="EMBL" id="RUL85847.1"/>
    </source>
</evidence>
<feature type="region of interest" description="Disordered" evidence="1">
    <location>
        <begin position="1587"/>
        <end position="1609"/>
    </location>
</feature>
<evidence type="ECO:0000256" key="1">
    <source>
        <dbReference type="SAM" id="MobiDB-lite"/>
    </source>
</evidence>
<feature type="region of interest" description="Disordered" evidence="1">
    <location>
        <begin position="671"/>
        <end position="704"/>
    </location>
</feature>
<comment type="caution">
    <text evidence="3">The sequence shown here is derived from an EMBL/GenBank/DDBJ whole genome shotgun (WGS) entry which is preliminary data.</text>
</comment>
<keyword evidence="2" id="KW-0812">Transmembrane</keyword>
<dbReference type="EMBL" id="RYZH01000036">
    <property type="protein sequence ID" value="RUL85847.1"/>
    <property type="molecule type" value="Genomic_DNA"/>
</dbReference>
<keyword evidence="2" id="KW-1133">Transmembrane helix</keyword>
<dbReference type="OrthoDB" id="207197at2"/>
<feature type="region of interest" description="Disordered" evidence="1">
    <location>
        <begin position="205"/>
        <end position="231"/>
    </location>
</feature>
<evidence type="ECO:0000313" key="4">
    <source>
        <dbReference type="Proteomes" id="UP000280296"/>
    </source>
</evidence>
<reference evidence="3 4" key="2">
    <citation type="submission" date="2019-01" db="EMBL/GenBank/DDBJ databases">
        <title>Tautonia sociabilis, a novel thermotolerant planctomycete of Isosphaeraceae family, isolated from a 4000 m deep subterranean habitat.</title>
        <authorList>
            <person name="Kovaleva O.L."/>
            <person name="Elcheninov A.G."/>
            <person name="Van Heerden E."/>
            <person name="Toshchakov S.V."/>
            <person name="Novikov A."/>
            <person name="Bonch-Osmolovskaya E.A."/>
            <person name="Kublanov I.V."/>
        </authorList>
    </citation>
    <scope>NUCLEOTIDE SEQUENCE [LARGE SCALE GENOMIC DNA]</scope>
    <source>
        <strain evidence="3 4">GM2012</strain>
    </source>
</reference>
<feature type="region of interest" description="Disordered" evidence="1">
    <location>
        <begin position="1648"/>
        <end position="1681"/>
    </location>
</feature>
<sequence>MNAPPTSPRPALPIRPIAVALLALLALLAPPTTSPARGGLPSEVVRLRVPEETLDGWFPGRAGLVEVEPDRFEELVRAARARPVDGPGLIEPLRIEHQARLDGGLLVGSTTLRFPNGGGGPSWAALWPWSPAIDSVSSASGASVLHRDGDGRAFLRIGPGAGGDGEPREVRLSWALRPRVEAEGRIFDLELIEGPATALVLDLPEGVSPSGPPGYREGPEPTGEPGRSRWRFDGPGGAVVLRLRAGPDPDRPSGPWVGGPSLVELDNLPDGAARWLCSWEIDPGPEGHRPLSVRLGPGVSWEEVSGPDGVVAGVEASPEGDGTRLTIRWRDGLSGPTRLILSGLATIPDPSAWTVCLPEPVDAQWTGGPLLVLPGGSTAVIQARERSGRPLDLAEIPAEARELLSQAAAEAGLPPLAPDDLAPLGGASGPALAFFADRPGPVAELVLAPAGKRCPASVRGTVRLRDGADTLEAEVEYLAPGDGSSLRTLDVSPGWLPDSVRLLDGQGPPRWELETLADGRRRIHVQLPAPPAPDAPGGARRPILLLSASVERERPGELDLPRVRPVGEPVVDERWSILAGPGTVPRPVEAVGLAWLAPPSGTGPSARDARPLLSWRWIEPDGRATVRLESTPSRPSASVSQEATIAGGRLVIDWKIQLDDPGAAPGTLSYRLTPGSSPSAVPSWTAAGADDRQSPPLPVEPAGDADEIRLPAGLVGPVVLLGRLELPWNGEGPLPMIELPRRFETHGRVALRVDPALRCEARGDLSFQEAIEASPPSRSVSPEAIEAGPTRLAASFRYDGPPGRLIVRTEALPAPEVGGAILRADLATWPGGDGVSHNRLTLDLAAPGAEALDVALPPGSSLAAASEGGRPLSPIARGEAIRIPLPPTVEPGPPSAPAPARPRRIALDYETRSPSRPGEIEPGRPRFSLPCLSFSWRVAVPGGRSLSAAGPALMPGDPGPDRAGWLPGLGAGRLAEPRASERAMLARLDELAAANPPSGRPLGRVLSAWDVGRWPMVVDRAALEAQGIGPDSAAPGTASKANATASARRALAPIGLLVVPIDTVLLVTTEAEAPRFSPRGLGSGANREAWVRALREAVAWGSDRSDRFLTVERWRARGAARNAEDVADTPRSEARTVLRFVAPGWPTRGTALRTIDPWPWSALGGGLGLVLILGGAIRLPGRGWATLRIVLLLALAAMALALAHGGGPRAAASATTAFYATLIALAAASIRRSPPAHRGEAVPGSTVIRSHGTGSRAGVGAAVVLAAIGPRGTAEAIPIQRPEAPILAFLIEPAEGESEPDPSIWLRQEDLDRLVAAAEEQQEGADRPASPPEWPRIGAVSAEHVLRPDSEGNGGWLLESRLWLAFEEGGPASWSLPIGRPTSLEAVLDGRPRPVLVGPEGNRATVAIDGPAGPHELVIRQRVRPEADSGGDRLVVPINPVARARLDVAGLPGSGPPVVLAARGATSPGADGHTRAELGPVNRIEVGWDRGEPLGEPASAPRIEGLLLWEALPSADRLAARLTVRSPSPVRELWFAIEPGVAVRSVRAAGALVEGSRVVAGDGDRWAARIDPPLPDGGTLELELWRPQEGPLPSAGDEPSPRRPPLLEPLGVSRFEGRIALLRPETWGGRLGSQPGAPAISEQEFEQDWGPLPSGAALAPSGASRFEGAPRPAVPMGPTPARRQVETSLQLDLDAGRWDWRLSAELADLDGRTIREAELVLPADLELIDVDAPGLTAWDRPSPDRLRLRFDGPASSSRGIAVVGWLPQPCGPMNPGPLVEERPLPWPDWPGAAQRPGTLLLSSPNTALISYVGPDGTPVPIDRLASSNNRRPYRRIVVDRPGGLLRVESFPAVTVELWSQLSLGRRSARWEALVRFSVTGGPADRIELDVPDAWAEGAEYELEGFGPIATRDLGDRIEITPERPIWGTVDLRIRSVRPRQPDRPLAFPDLVPWGRGTFPSHTIAVVAPDRRPPLLDYSGLEPATEATRDQFDAAFPVPAGTSRTVFSVLQGGWSLVVRPPAGTPPAEDDAGQAIVALGEASCAIGPDGSLIGHAAFELRPGLAPFLTLLAPPGAVSPAAAVDGRLVQPRLDGEGRWLIPLGDGPSRRVELSWIDPARRGTGAPSPGRRVAIPQPAQDGVPMLVAVSCAEGDTLDASGGSILLAPASAPLVDRLEHAAARIRERLSSPDPDPDAGASASASIEPDPLTAELSRFLTLQRQAERSAYWAALMRPDSAEVVRQRGPLRRILTVRESLDAALDAAGRPGLLSPTAAPPPPAPGPP</sequence>
<feature type="transmembrane region" description="Helical" evidence="2">
    <location>
        <begin position="1158"/>
        <end position="1177"/>
    </location>
</feature>
<proteinExistence type="predicted"/>
<dbReference type="Proteomes" id="UP000280296">
    <property type="component" value="Unassembled WGS sequence"/>
</dbReference>
<dbReference type="RefSeq" id="WP_148114883.1">
    <property type="nucleotide sequence ID" value="NZ_RYZH01000036.1"/>
</dbReference>
<feature type="region of interest" description="Disordered" evidence="1">
    <location>
        <begin position="2182"/>
        <end position="2204"/>
    </location>
</feature>
<keyword evidence="4" id="KW-1185">Reference proteome</keyword>